<dbReference type="AlphaFoldDB" id="A0A1H1PCV2"/>
<dbReference type="EMBL" id="LT629777">
    <property type="protein sequence ID" value="SDS09128.1"/>
    <property type="molecule type" value="Genomic_DNA"/>
</dbReference>
<evidence type="ECO:0000313" key="1">
    <source>
        <dbReference type="EMBL" id="SDS09128.1"/>
    </source>
</evidence>
<dbReference type="RefSeq" id="WP_090202126.1">
    <property type="nucleotide sequence ID" value="NZ_LT629777.1"/>
</dbReference>
<gene>
    <name evidence="1" type="ORF">SAMN05216598_0484</name>
</gene>
<sequence>MSRDHEKFLNQIQALGKQMLALEISNLAVQLEQLRASLTNENAGPFVLMLAIAQQVLPIKEAYVVPHPLSDEKCWEGSGGWHLALFSENAPDEIGLLNLRNRLFDDGPRSVASRFEVFSYIKHAGYLGQAMAVGIQIPLLELHHD</sequence>
<protein>
    <submittedName>
        <fullName evidence="1">Uncharacterized protein</fullName>
    </submittedName>
</protein>
<accession>A0A1H1PCV2</accession>
<dbReference type="GeneID" id="300205533"/>
<organism evidence="1 2">
    <name type="scientific">Pseudomonas asplenii</name>
    <dbReference type="NCBI Taxonomy" id="53407"/>
    <lineage>
        <taxon>Bacteria</taxon>
        <taxon>Pseudomonadati</taxon>
        <taxon>Pseudomonadota</taxon>
        <taxon>Gammaproteobacteria</taxon>
        <taxon>Pseudomonadales</taxon>
        <taxon>Pseudomonadaceae</taxon>
        <taxon>Pseudomonas</taxon>
    </lineage>
</organism>
<dbReference type="Proteomes" id="UP000199524">
    <property type="component" value="Chromosome I"/>
</dbReference>
<proteinExistence type="predicted"/>
<keyword evidence="2" id="KW-1185">Reference proteome</keyword>
<reference evidence="2" key="1">
    <citation type="submission" date="2016-10" db="EMBL/GenBank/DDBJ databases">
        <authorList>
            <person name="Varghese N."/>
            <person name="Submissions S."/>
        </authorList>
    </citation>
    <scope>NUCLEOTIDE SEQUENCE [LARGE SCALE GENOMIC DNA]</scope>
    <source>
        <strain evidence="2">ATCC 23835</strain>
    </source>
</reference>
<name>A0A1H1PCV2_9PSED</name>
<evidence type="ECO:0000313" key="2">
    <source>
        <dbReference type="Proteomes" id="UP000199524"/>
    </source>
</evidence>